<evidence type="ECO:0000313" key="2">
    <source>
        <dbReference type="Proteomes" id="UP000018159"/>
    </source>
</evidence>
<proteinExistence type="predicted"/>
<gene>
    <name evidence="1" type="ORF">NITUZ_60220</name>
</gene>
<dbReference type="Proteomes" id="UP000018159">
    <property type="component" value="Unassembled WGS sequence"/>
</dbReference>
<sequence length="55" mass="6187">MQISTQSAHPMHICSPMSGKIATGIFYQTNYLLDLNIISLKITNYNGVRKFLTVL</sequence>
<dbReference type="EMBL" id="CBTY010000011">
    <property type="protein sequence ID" value="CDI06693.1"/>
    <property type="molecule type" value="Genomic_DNA"/>
</dbReference>
<protein>
    <submittedName>
        <fullName evidence="1">Uncharacterized protein</fullName>
    </submittedName>
</protein>
<evidence type="ECO:0000313" key="1">
    <source>
        <dbReference type="EMBL" id="CDI06693.1"/>
    </source>
</evidence>
<comment type="caution">
    <text evidence="1">The sequence shown here is derived from an EMBL/GenBank/DDBJ whole genome shotgun (WGS) entry which is preliminary data.</text>
</comment>
<name>V6AVS2_9ARCH</name>
<keyword evidence="2" id="KW-1185">Reference proteome</keyword>
<accession>V6AVS2</accession>
<dbReference type="AlphaFoldDB" id="V6AVS2"/>
<organism evidence="1 2">
    <name type="scientific">Candidatus Nitrosotenuis uzonensis</name>
    <dbReference type="NCBI Taxonomy" id="1407055"/>
    <lineage>
        <taxon>Archaea</taxon>
        <taxon>Nitrososphaerota</taxon>
        <taxon>Candidatus Nitrosotenuis</taxon>
    </lineage>
</organism>
<reference evidence="1 2" key="1">
    <citation type="journal article" date="2013" name="PLoS ONE">
        <title>Enrichment and Genome Sequence of the Group I.1a Ammonia-Oxidizing Archaeon ?Ca. Nitrosotenuis uzonensis? Representing a Clade Globally.</title>
        <authorList>
            <person name="Lebedeva E.V."/>
            <person name="Hatzenpichler R."/>
            <person name="Pelletier E."/>
            <person name="Schuster N."/>
            <person name="Hauzmayer S."/>
            <person name="Bulaev A."/>
            <person name="Grigor'eva N.V."/>
            <person name="Galushko A."/>
            <person name="Schmid M."/>
            <person name="Palatinszky M."/>
            <person name="Le Paslier D."/>
            <person name="Daims H."/>
            <person name="Wagner M."/>
        </authorList>
    </citation>
    <scope>NUCLEOTIDE SEQUENCE [LARGE SCALE GENOMIC DNA]</scope>
    <source>
        <strain evidence="1 2">N4</strain>
    </source>
</reference>